<comment type="caution">
    <text evidence="1">The sequence shown here is derived from an EMBL/GenBank/DDBJ whole genome shotgun (WGS) entry which is preliminary data.</text>
</comment>
<reference evidence="1 2" key="1">
    <citation type="submission" date="2019-03" db="EMBL/GenBank/DDBJ databases">
        <title>Genomic Encyclopedia of Type Strains, Phase IV (KMG-IV): sequencing the most valuable type-strain genomes for metagenomic binning, comparative biology and taxonomic classification.</title>
        <authorList>
            <person name="Goeker M."/>
        </authorList>
    </citation>
    <scope>NUCLEOTIDE SEQUENCE [LARGE SCALE GENOMIC DNA]</scope>
    <source>
        <strain evidence="1 2">DSM 25894</strain>
    </source>
</reference>
<gene>
    <name evidence="1" type="ORF">EDD68_101274</name>
</gene>
<dbReference type="RefSeq" id="WP_132370657.1">
    <property type="nucleotide sequence ID" value="NZ_SMAN01000001.1"/>
</dbReference>
<name>A0A4R3NBD1_9BACI</name>
<accession>A0A4R3NBD1</accession>
<keyword evidence="2" id="KW-1185">Reference proteome</keyword>
<dbReference type="AlphaFoldDB" id="A0A4R3NBD1"/>
<sequence>MIIQLTGKVNYHITLDPGVWIFDDRKIEWEQAFGHPLSNDNPNGEEEANRLQQRWSREVYQQKINPPINKSISKFERNEILKGTYVMPIKPFIENAEIQDGAETVILSTSSGEHEISVNQLTEGYFLFARNGKPIKEDGPVYFYFGDGSNKDTPIKGVKQIIVT</sequence>
<evidence type="ECO:0000313" key="1">
    <source>
        <dbReference type="EMBL" id="TCT26917.1"/>
    </source>
</evidence>
<evidence type="ECO:0000313" key="2">
    <source>
        <dbReference type="Proteomes" id="UP000294650"/>
    </source>
</evidence>
<dbReference type="EMBL" id="SMAN01000001">
    <property type="protein sequence ID" value="TCT26917.1"/>
    <property type="molecule type" value="Genomic_DNA"/>
</dbReference>
<protein>
    <recommendedName>
        <fullName evidence="3">Peptidyl-prolyl cis-trans isomerase</fullName>
    </recommendedName>
</protein>
<dbReference type="Proteomes" id="UP000294650">
    <property type="component" value="Unassembled WGS sequence"/>
</dbReference>
<evidence type="ECO:0008006" key="3">
    <source>
        <dbReference type="Google" id="ProtNLM"/>
    </source>
</evidence>
<organism evidence="1 2">
    <name type="scientific">Melghiribacillus thermohalophilus</name>
    <dbReference type="NCBI Taxonomy" id="1324956"/>
    <lineage>
        <taxon>Bacteria</taxon>
        <taxon>Bacillati</taxon>
        <taxon>Bacillota</taxon>
        <taxon>Bacilli</taxon>
        <taxon>Bacillales</taxon>
        <taxon>Bacillaceae</taxon>
        <taxon>Melghiribacillus</taxon>
    </lineage>
</organism>
<proteinExistence type="predicted"/>
<dbReference type="OrthoDB" id="2404998at2"/>